<dbReference type="CDD" id="cd08199">
    <property type="entry name" value="EEVS"/>
    <property type="match status" value="1"/>
</dbReference>
<evidence type="ECO:0000256" key="2">
    <source>
        <dbReference type="ARBA" id="ARBA00022723"/>
    </source>
</evidence>
<comment type="cofactor">
    <cofactor evidence="1">
        <name>NAD(+)</name>
        <dbReference type="ChEBI" id="CHEBI:57540"/>
    </cofactor>
</comment>
<keyword evidence="9" id="KW-1185">Reference proteome</keyword>
<dbReference type="InterPro" id="IPR030960">
    <property type="entry name" value="DHQS/DOIS_N"/>
</dbReference>
<evidence type="ECO:0000259" key="7">
    <source>
        <dbReference type="Pfam" id="PF24621"/>
    </source>
</evidence>
<protein>
    <recommendedName>
        <fullName evidence="10">3-dehydroquinate synthase domain-containing protein</fullName>
    </recommendedName>
</protein>
<evidence type="ECO:0008006" key="10">
    <source>
        <dbReference type="Google" id="ProtNLM"/>
    </source>
</evidence>
<dbReference type="Gene3D" id="3.40.50.1970">
    <property type="match status" value="1"/>
</dbReference>
<reference evidence="8" key="1">
    <citation type="submission" date="2021-03" db="EMBL/GenBank/DDBJ databases">
        <authorList>
            <person name="Tagirdzhanova G."/>
        </authorList>
    </citation>
    <scope>NUCLEOTIDE SEQUENCE</scope>
</reference>
<keyword evidence="3" id="KW-0547">Nucleotide-binding</keyword>
<organism evidence="8 9">
    <name type="scientific">Heterodermia speciosa</name>
    <dbReference type="NCBI Taxonomy" id="116794"/>
    <lineage>
        <taxon>Eukaryota</taxon>
        <taxon>Fungi</taxon>
        <taxon>Dikarya</taxon>
        <taxon>Ascomycota</taxon>
        <taxon>Pezizomycotina</taxon>
        <taxon>Lecanoromycetes</taxon>
        <taxon>OSLEUM clade</taxon>
        <taxon>Lecanoromycetidae</taxon>
        <taxon>Caliciales</taxon>
        <taxon>Physciaceae</taxon>
        <taxon>Heterodermia</taxon>
    </lineage>
</organism>
<keyword evidence="4" id="KW-0520">NAD</keyword>
<name>A0A8H3F9Z5_9LECA</name>
<dbReference type="GO" id="GO:0003856">
    <property type="term" value="F:3-dehydroquinate synthase activity"/>
    <property type="evidence" value="ECO:0007669"/>
    <property type="project" value="TreeGrafter"/>
</dbReference>
<dbReference type="SUPFAM" id="SSF56796">
    <property type="entry name" value="Dehydroquinate synthase-like"/>
    <property type="match status" value="1"/>
</dbReference>
<evidence type="ECO:0000259" key="6">
    <source>
        <dbReference type="Pfam" id="PF01761"/>
    </source>
</evidence>
<dbReference type="Pfam" id="PF01761">
    <property type="entry name" value="DHQ_synthase"/>
    <property type="match status" value="1"/>
</dbReference>
<evidence type="ECO:0000313" key="9">
    <source>
        <dbReference type="Proteomes" id="UP000664521"/>
    </source>
</evidence>
<dbReference type="Gene3D" id="1.20.1090.10">
    <property type="entry name" value="Dehydroquinate synthase-like - alpha domain"/>
    <property type="match status" value="1"/>
</dbReference>
<accession>A0A8H3F9Z5</accession>
<dbReference type="PANTHER" id="PTHR43622">
    <property type="entry name" value="3-DEHYDROQUINATE SYNTHASE"/>
    <property type="match status" value="1"/>
</dbReference>
<comment type="caution">
    <text evidence="8">The sequence shown here is derived from an EMBL/GenBank/DDBJ whole genome shotgun (WGS) entry which is preliminary data.</text>
</comment>
<gene>
    <name evidence="8" type="ORF">HETSPECPRED_003698</name>
</gene>
<dbReference type="Proteomes" id="UP000664521">
    <property type="component" value="Unassembled WGS sequence"/>
</dbReference>
<evidence type="ECO:0000256" key="3">
    <source>
        <dbReference type="ARBA" id="ARBA00022741"/>
    </source>
</evidence>
<dbReference type="Pfam" id="PF24621">
    <property type="entry name" value="DHQS_C"/>
    <property type="match status" value="1"/>
</dbReference>
<keyword evidence="2" id="KW-0479">Metal-binding</keyword>
<evidence type="ECO:0000256" key="5">
    <source>
        <dbReference type="ARBA" id="ARBA00023239"/>
    </source>
</evidence>
<feature type="domain" description="3-dehydroquinate synthase C-terminal" evidence="7">
    <location>
        <begin position="191"/>
        <end position="324"/>
    </location>
</feature>
<dbReference type="InterPro" id="IPR056179">
    <property type="entry name" value="DHQS_C"/>
</dbReference>
<feature type="domain" description="3-dehydroquinate synthase N-terminal" evidence="6">
    <location>
        <begin position="82"/>
        <end position="189"/>
    </location>
</feature>
<sequence>MASSFTKATTYSLSSYIEITHSYHFVNHIFDTEVANLADLNKLYKRCLAIVDHSVYNLYGDKIKKYFKAYEIEFTIRSAYITEDDKSLEALQEVCSWITDFDILRQESVLAIGGGLVTDVVGFACAIYRRATRYIRIPTSLIGLIDASVSNRVAVNWNGMKNRLGGYHEPLHTIIDPTVLRTLLEAEIRNGIAEILKISSCTHIATFEALEQCGHTFIEKHFGHSKVIDQELVEVAETVVRQTIQSVLEVEVPNCREQCLDRVMYFGHTWSPVLELAVSPPLLHGHAISLDMCFSATLANQQGLLPNDQYMRFLDVLDLMKKGTSATIATRDRKLRAPVPTGTLGSHAILQTEDDDDELEATRASHKEVMKQQPRKGLGPDMNIAIRAEERVAQLQKSIGVSLSVYFLNS</sequence>
<evidence type="ECO:0000256" key="1">
    <source>
        <dbReference type="ARBA" id="ARBA00001911"/>
    </source>
</evidence>
<keyword evidence="5" id="KW-0456">Lyase</keyword>
<dbReference type="EMBL" id="CAJPDS010000021">
    <property type="protein sequence ID" value="CAF9918208.1"/>
    <property type="molecule type" value="Genomic_DNA"/>
</dbReference>
<dbReference type="AlphaFoldDB" id="A0A8H3F9Z5"/>
<dbReference type="GO" id="GO:0000166">
    <property type="term" value="F:nucleotide binding"/>
    <property type="evidence" value="ECO:0007669"/>
    <property type="project" value="UniProtKB-KW"/>
</dbReference>
<dbReference type="PANTHER" id="PTHR43622:SF3">
    <property type="entry name" value="2-EPI-5-EPI-VALIOLONE SYNTHASE"/>
    <property type="match status" value="1"/>
</dbReference>
<dbReference type="GO" id="GO:0046872">
    <property type="term" value="F:metal ion binding"/>
    <property type="evidence" value="ECO:0007669"/>
    <property type="project" value="UniProtKB-KW"/>
</dbReference>
<dbReference type="InterPro" id="IPR035872">
    <property type="entry name" value="EEVS-like"/>
</dbReference>
<dbReference type="OrthoDB" id="197068at2759"/>
<evidence type="ECO:0000313" key="8">
    <source>
        <dbReference type="EMBL" id="CAF9918208.1"/>
    </source>
</evidence>
<proteinExistence type="predicted"/>
<dbReference type="InterPro" id="IPR050071">
    <property type="entry name" value="Dehydroquinate_synthase"/>
</dbReference>
<dbReference type="GO" id="GO:0017000">
    <property type="term" value="P:antibiotic biosynthetic process"/>
    <property type="evidence" value="ECO:0007669"/>
    <property type="project" value="InterPro"/>
</dbReference>
<evidence type="ECO:0000256" key="4">
    <source>
        <dbReference type="ARBA" id="ARBA00023027"/>
    </source>
</evidence>